<evidence type="ECO:0000313" key="2">
    <source>
        <dbReference type="Proteomes" id="UP001217325"/>
    </source>
</evidence>
<reference evidence="1" key="1">
    <citation type="submission" date="2023-02" db="EMBL/GenBank/DDBJ databases">
        <title>A novel hydrolase synthesized by Rhodococcus erythropolis HQ is responsible for the detoxification of Zearalenone.</title>
        <authorList>
            <person name="Hu J."/>
            <person name="Xu J."/>
        </authorList>
    </citation>
    <scope>NUCLEOTIDE SEQUENCE</scope>
    <source>
        <strain evidence="1">HQ</strain>
    </source>
</reference>
<protein>
    <submittedName>
        <fullName evidence="1">Uncharacterized protein</fullName>
    </submittedName>
</protein>
<dbReference type="AlphaFoldDB" id="A0AAW6LXW4"/>
<organism evidence="1 2">
    <name type="scientific">Rhodococcus qingshengii</name>
    <dbReference type="NCBI Taxonomy" id="334542"/>
    <lineage>
        <taxon>Bacteria</taxon>
        <taxon>Bacillati</taxon>
        <taxon>Actinomycetota</taxon>
        <taxon>Actinomycetes</taxon>
        <taxon>Mycobacteriales</taxon>
        <taxon>Nocardiaceae</taxon>
        <taxon>Rhodococcus</taxon>
        <taxon>Rhodococcus erythropolis group</taxon>
    </lineage>
</organism>
<evidence type="ECO:0000313" key="1">
    <source>
        <dbReference type="EMBL" id="MDE8649962.1"/>
    </source>
</evidence>
<dbReference type="EMBL" id="JARDXE010000039">
    <property type="protein sequence ID" value="MDE8649962.1"/>
    <property type="molecule type" value="Genomic_DNA"/>
</dbReference>
<dbReference type="Proteomes" id="UP001217325">
    <property type="component" value="Unassembled WGS sequence"/>
</dbReference>
<accession>A0AAW6LXW4</accession>
<gene>
    <name evidence="1" type="ORF">PXH69_33905</name>
</gene>
<name>A0AAW6LXW4_RHOSG</name>
<proteinExistence type="predicted"/>
<comment type="caution">
    <text evidence="1">The sequence shown here is derived from an EMBL/GenBank/DDBJ whole genome shotgun (WGS) entry which is preliminary data.</text>
</comment>
<dbReference type="RefSeq" id="WP_275233114.1">
    <property type="nucleotide sequence ID" value="NZ_JARDXE010000039.1"/>
</dbReference>
<sequence>MAFAIPTLTDEQQEALTYWEEQAGEEGDWFISPVGNDGIVEAIMLDDGVQWAIDIAPDGSGVKKTRQITTWWDEGVEF</sequence>